<dbReference type="InterPro" id="IPR036163">
    <property type="entry name" value="HMA_dom_sf"/>
</dbReference>
<evidence type="ECO:0000256" key="5">
    <source>
        <dbReference type="ARBA" id="ARBA00023008"/>
    </source>
</evidence>
<organism evidence="8">
    <name type="scientific">Sporolactobacillus sp. Y61</name>
    <dbReference type="NCBI Taxonomy" id="3160863"/>
    <lineage>
        <taxon>Bacteria</taxon>
        <taxon>Bacillati</taxon>
        <taxon>Bacillota</taxon>
        <taxon>Bacilli</taxon>
        <taxon>Bacillales</taxon>
        <taxon>Sporolactobacillaceae</taxon>
        <taxon>Sporolactobacillus</taxon>
    </lineage>
</organism>
<dbReference type="PRINTS" id="PR00944">
    <property type="entry name" value="CUEXPORT"/>
</dbReference>
<evidence type="ECO:0000256" key="4">
    <source>
        <dbReference type="ARBA" id="ARBA00022723"/>
    </source>
</evidence>
<evidence type="ECO:0000256" key="3">
    <source>
        <dbReference type="ARBA" id="ARBA00022490"/>
    </source>
</evidence>
<protein>
    <recommendedName>
        <fullName evidence="2">Copper chaperone CopZ</fullName>
    </recommendedName>
</protein>
<evidence type="ECO:0000256" key="2">
    <source>
        <dbReference type="ARBA" id="ARBA00015313"/>
    </source>
</evidence>
<evidence type="ECO:0000259" key="7">
    <source>
        <dbReference type="PROSITE" id="PS50846"/>
    </source>
</evidence>
<feature type="domain" description="HMA" evidence="7">
    <location>
        <begin position="2"/>
        <end position="68"/>
    </location>
</feature>
<dbReference type="GO" id="GO:0005737">
    <property type="term" value="C:cytoplasm"/>
    <property type="evidence" value="ECO:0007669"/>
    <property type="project" value="UniProtKB-SubCell"/>
</dbReference>
<sequence length="69" mass="7367">MAERTLEVKGMSCGHCKKAVSGALKDLEGVSSANVDLKSGKVDVQYDDAKVGFDQMKSAVEDQGYDVVK</sequence>
<keyword evidence="3" id="KW-0963">Cytoplasm</keyword>
<dbReference type="FunFam" id="3.30.70.100:FF:000005">
    <property type="entry name" value="Copper-exporting P-type ATPase A"/>
    <property type="match status" value="1"/>
</dbReference>
<keyword evidence="6" id="KW-0143">Chaperone</keyword>
<dbReference type="GO" id="GO:0005507">
    <property type="term" value="F:copper ion binding"/>
    <property type="evidence" value="ECO:0007669"/>
    <property type="project" value="InterPro"/>
</dbReference>
<dbReference type="NCBIfam" id="NF033795">
    <property type="entry name" value="chaper_CopZ_Bs"/>
    <property type="match status" value="1"/>
</dbReference>
<dbReference type="PROSITE" id="PS50846">
    <property type="entry name" value="HMA_2"/>
    <property type="match status" value="1"/>
</dbReference>
<dbReference type="CDD" id="cd00371">
    <property type="entry name" value="HMA"/>
    <property type="match status" value="1"/>
</dbReference>
<keyword evidence="4" id="KW-0479">Metal-binding</keyword>
<gene>
    <name evidence="8" type="primary">copZ</name>
    <name evidence="8" type="ORF">ABNN70_14280</name>
</gene>
<dbReference type="InterPro" id="IPR006122">
    <property type="entry name" value="HMA_Cu_ion-bd"/>
</dbReference>
<dbReference type="InterPro" id="IPR000428">
    <property type="entry name" value="Cu-bd"/>
</dbReference>
<dbReference type="PANTHER" id="PTHR46594:SF4">
    <property type="entry name" value="P-TYPE CATION-TRANSPORTING ATPASE"/>
    <property type="match status" value="1"/>
</dbReference>
<dbReference type="RefSeq" id="WP_353948169.1">
    <property type="nucleotide sequence ID" value="NZ_CP159510.1"/>
</dbReference>
<evidence type="ECO:0000256" key="1">
    <source>
        <dbReference type="ARBA" id="ARBA00004496"/>
    </source>
</evidence>
<dbReference type="Pfam" id="PF00403">
    <property type="entry name" value="HMA"/>
    <property type="match status" value="1"/>
</dbReference>
<dbReference type="InterPro" id="IPR006121">
    <property type="entry name" value="HMA_dom"/>
</dbReference>
<dbReference type="PANTHER" id="PTHR46594">
    <property type="entry name" value="P-TYPE CATION-TRANSPORTING ATPASE"/>
    <property type="match status" value="1"/>
</dbReference>
<evidence type="ECO:0000313" key="8">
    <source>
        <dbReference type="EMBL" id="XCJ16784.1"/>
    </source>
</evidence>
<comment type="subcellular location">
    <subcellularLocation>
        <location evidence="1">Cytoplasm</location>
    </subcellularLocation>
</comment>
<dbReference type="GO" id="GO:0006825">
    <property type="term" value="P:copper ion transport"/>
    <property type="evidence" value="ECO:0007669"/>
    <property type="project" value="InterPro"/>
</dbReference>
<dbReference type="NCBIfam" id="TIGR00003">
    <property type="entry name" value="copper ion binding protein"/>
    <property type="match status" value="1"/>
</dbReference>
<dbReference type="InterPro" id="IPR017969">
    <property type="entry name" value="Heavy-metal-associated_CS"/>
</dbReference>
<dbReference type="EMBL" id="CP159510">
    <property type="protein sequence ID" value="XCJ16784.1"/>
    <property type="molecule type" value="Genomic_DNA"/>
</dbReference>
<dbReference type="InterPro" id="IPR049740">
    <property type="entry name" value="CopZ"/>
</dbReference>
<keyword evidence="5" id="KW-0186">Copper</keyword>
<name>A0AAU8IEF8_9BACL</name>
<accession>A0AAU8IEF8</accession>
<reference evidence="8" key="1">
    <citation type="submission" date="2024-06" db="EMBL/GenBank/DDBJ databases">
        <authorList>
            <person name="Fan A."/>
            <person name="Zhang F.Y."/>
            <person name="Zhang L."/>
        </authorList>
    </citation>
    <scope>NUCLEOTIDE SEQUENCE</scope>
    <source>
        <strain evidence="8">Y61</strain>
    </source>
</reference>
<evidence type="ECO:0000256" key="6">
    <source>
        <dbReference type="ARBA" id="ARBA00023186"/>
    </source>
</evidence>
<dbReference type="Gene3D" id="3.30.70.100">
    <property type="match status" value="1"/>
</dbReference>
<dbReference type="PROSITE" id="PS01047">
    <property type="entry name" value="HMA_1"/>
    <property type="match status" value="1"/>
</dbReference>
<dbReference type="SUPFAM" id="SSF55008">
    <property type="entry name" value="HMA, heavy metal-associated domain"/>
    <property type="match status" value="1"/>
</dbReference>
<dbReference type="AlphaFoldDB" id="A0AAU8IEF8"/>
<proteinExistence type="predicted"/>